<dbReference type="EMBL" id="BMSX01000001">
    <property type="protein sequence ID" value="GGQ93537.1"/>
    <property type="molecule type" value="Genomic_DNA"/>
</dbReference>
<evidence type="ECO:0008006" key="4">
    <source>
        <dbReference type="Google" id="ProtNLM"/>
    </source>
</evidence>
<reference evidence="2" key="1">
    <citation type="journal article" date="2014" name="Int. J. Syst. Evol. Microbiol.">
        <title>Complete genome sequence of Corynebacterium casei LMG S-19264T (=DSM 44701T), isolated from a smear-ripened cheese.</title>
        <authorList>
            <consortium name="US DOE Joint Genome Institute (JGI-PGF)"/>
            <person name="Walter F."/>
            <person name="Albersmeier A."/>
            <person name="Kalinowski J."/>
            <person name="Ruckert C."/>
        </authorList>
    </citation>
    <scope>NUCLEOTIDE SEQUENCE</scope>
    <source>
        <strain evidence="2">JCM 4346</strain>
    </source>
</reference>
<protein>
    <recommendedName>
        <fullName evidence="4">Lipoprotein</fullName>
    </recommendedName>
</protein>
<comment type="caution">
    <text evidence="2">The sequence shown here is derived from an EMBL/GenBank/DDBJ whole genome shotgun (WGS) entry which is preliminary data.</text>
</comment>
<keyword evidence="1" id="KW-0732">Signal</keyword>
<dbReference type="Proteomes" id="UP000658320">
    <property type="component" value="Unassembled WGS sequence"/>
</dbReference>
<proteinExistence type="predicted"/>
<feature type="chain" id="PRO_5039511150" description="Lipoprotein" evidence="1">
    <location>
        <begin position="30"/>
        <end position="122"/>
    </location>
</feature>
<name>A0A918BVX2_9ACTN</name>
<dbReference type="PROSITE" id="PS51257">
    <property type="entry name" value="PROKAR_LIPOPROTEIN"/>
    <property type="match status" value="1"/>
</dbReference>
<sequence length="122" mass="12752">MICRRPTGRRAGAVVLLLAAAGCSGSATGTIVYTTPADKEVTIQSPADDKCHRLPGGARHVTNHTVDDIRLYANERCVLTSAGENQSGRIGGESFYLGTQLSVAHTPGQSPWLSYRVIGGGG</sequence>
<organism evidence="2 3">
    <name type="scientific">Streptomyces aurantiogriseus</name>
    <dbReference type="NCBI Taxonomy" id="66870"/>
    <lineage>
        <taxon>Bacteria</taxon>
        <taxon>Bacillati</taxon>
        <taxon>Actinomycetota</taxon>
        <taxon>Actinomycetes</taxon>
        <taxon>Kitasatosporales</taxon>
        <taxon>Streptomycetaceae</taxon>
        <taxon>Streptomyces</taxon>
    </lineage>
</organism>
<dbReference type="RefSeq" id="WP_189931698.1">
    <property type="nucleotide sequence ID" value="NZ_BMSX01000001.1"/>
</dbReference>
<dbReference type="AlphaFoldDB" id="A0A918BVX2"/>
<evidence type="ECO:0000313" key="3">
    <source>
        <dbReference type="Proteomes" id="UP000658320"/>
    </source>
</evidence>
<keyword evidence="3" id="KW-1185">Reference proteome</keyword>
<evidence type="ECO:0000313" key="2">
    <source>
        <dbReference type="EMBL" id="GGQ93537.1"/>
    </source>
</evidence>
<reference evidence="2" key="2">
    <citation type="submission" date="2020-09" db="EMBL/GenBank/DDBJ databases">
        <authorList>
            <person name="Sun Q."/>
            <person name="Ohkuma M."/>
        </authorList>
    </citation>
    <scope>NUCLEOTIDE SEQUENCE</scope>
    <source>
        <strain evidence="2">JCM 4346</strain>
    </source>
</reference>
<gene>
    <name evidence="2" type="ORF">GCM10010251_05320</name>
</gene>
<evidence type="ECO:0000256" key="1">
    <source>
        <dbReference type="SAM" id="SignalP"/>
    </source>
</evidence>
<accession>A0A918BVX2</accession>
<feature type="signal peptide" evidence="1">
    <location>
        <begin position="1"/>
        <end position="29"/>
    </location>
</feature>